<keyword evidence="4" id="KW-0812">Transmembrane</keyword>
<reference evidence="6 7" key="1">
    <citation type="journal article" date="2011" name="J. Bacteriol.">
        <title>Genome sequence of Chthoniobacter flavus Ellin428, an aerobic heterotrophic soil bacterium.</title>
        <authorList>
            <person name="Kant R."/>
            <person name="van Passel M.W."/>
            <person name="Palva A."/>
            <person name="Lucas S."/>
            <person name="Lapidus A."/>
            <person name="Glavina Del Rio T."/>
            <person name="Dalin E."/>
            <person name="Tice H."/>
            <person name="Bruce D."/>
            <person name="Goodwin L."/>
            <person name="Pitluck S."/>
            <person name="Larimer F.W."/>
            <person name="Land M.L."/>
            <person name="Hauser L."/>
            <person name="Sangwan P."/>
            <person name="de Vos W.M."/>
            <person name="Janssen P.H."/>
            <person name="Smidt H."/>
        </authorList>
    </citation>
    <scope>NUCLEOTIDE SEQUENCE [LARGE SCALE GENOMIC DNA]</scope>
    <source>
        <strain evidence="6 7">Ellin428</strain>
    </source>
</reference>
<dbReference type="Gene3D" id="1.10.287.470">
    <property type="entry name" value="Helix hairpin bin"/>
    <property type="match status" value="1"/>
</dbReference>
<evidence type="ECO:0000313" key="7">
    <source>
        <dbReference type="Proteomes" id="UP000005824"/>
    </source>
</evidence>
<gene>
    <name evidence="6" type="ORF">CfE428DRAFT_2454</name>
</gene>
<keyword evidence="4" id="KW-0472">Membrane</keyword>
<feature type="coiled-coil region" evidence="3">
    <location>
        <begin position="119"/>
        <end position="162"/>
    </location>
</feature>
<sequence length="418" mass="45415">MKATTTQTSPTTRRPAGGRKTALWRKYLPHAIGLGLVLLLVNALRPQPLAVEIGTVKHGPLTLTVLEEGKTRIRHRYIISPPIAGYLNRVALRQGDRIEAGKTVLATIQPQPASFLDPRARAEAEARVKAAEATKMQRETQIERATAALDLANKELVRARELKKSGAIATRDWDTAENQVTVLTRELHTAEFGRQVADFELMQAKAALTQAENPGSEKVEPMKIVSPIDGYVLNVYEESARMLAAGTQIMEVGDTNDMESEIELLSSDAVGVHPGADVSIEEWGGDAPLRGKVTVVEPGGYTKVSSLGVEEQRVKVRVGLVDPLPPGAMLGDRFRVEARIVTWHSDDVLQVPTGALFRRGGDWMTFVFENGKAHQTKVEVAHNNGVAAEVRAGLKEGQRVLVHPPDAVAEGSAVKARE</sequence>
<protein>
    <submittedName>
        <fullName evidence="6">Efflux transporter, RND family, MFP subunit</fullName>
    </submittedName>
</protein>
<comment type="caution">
    <text evidence="6">The sequence shown here is derived from an EMBL/GenBank/DDBJ whole genome shotgun (WGS) entry which is preliminary data.</text>
</comment>
<dbReference type="Gene3D" id="2.40.30.170">
    <property type="match status" value="1"/>
</dbReference>
<dbReference type="SUPFAM" id="SSF111369">
    <property type="entry name" value="HlyD-like secretion proteins"/>
    <property type="match status" value="1"/>
</dbReference>
<evidence type="ECO:0000259" key="5">
    <source>
        <dbReference type="Pfam" id="PF25989"/>
    </source>
</evidence>
<feature type="domain" description="YknX-like C-terminal permuted SH3-like" evidence="5">
    <location>
        <begin position="348"/>
        <end position="415"/>
    </location>
</feature>
<dbReference type="Proteomes" id="UP000005824">
    <property type="component" value="Unassembled WGS sequence"/>
</dbReference>
<dbReference type="Pfam" id="PF25989">
    <property type="entry name" value="YknX_C"/>
    <property type="match status" value="1"/>
</dbReference>
<dbReference type="PANTHER" id="PTHR32347">
    <property type="entry name" value="EFFLUX SYSTEM COMPONENT YKNX-RELATED"/>
    <property type="match status" value="1"/>
</dbReference>
<name>B4D0K3_9BACT</name>
<dbReference type="eggNOG" id="COG0845">
    <property type="taxonomic scope" value="Bacteria"/>
</dbReference>
<dbReference type="AlphaFoldDB" id="B4D0K3"/>
<dbReference type="InParanoid" id="B4D0K3"/>
<proteinExistence type="predicted"/>
<dbReference type="PANTHER" id="PTHR32347:SF29">
    <property type="entry name" value="UPF0194 MEMBRANE PROTEIN YBHG"/>
    <property type="match status" value="1"/>
</dbReference>
<dbReference type="GO" id="GO:0030313">
    <property type="term" value="C:cell envelope"/>
    <property type="evidence" value="ECO:0007669"/>
    <property type="project" value="UniProtKB-SubCell"/>
</dbReference>
<evidence type="ECO:0000256" key="1">
    <source>
        <dbReference type="ARBA" id="ARBA00004196"/>
    </source>
</evidence>
<feature type="transmembrane region" description="Helical" evidence="4">
    <location>
        <begin position="27"/>
        <end position="44"/>
    </location>
</feature>
<evidence type="ECO:0000256" key="3">
    <source>
        <dbReference type="SAM" id="Coils"/>
    </source>
</evidence>
<dbReference type="Gene3D" id="2.40.420.20">
    <property type="match status" value="1"/>
</dbReference>
<accession>B4D0K3</accession>
<keyword evidence="7" id="KW-1185">Reference proteome</keyword>
<dbReference type="STRING" id="497964.CfE428DRAFT_2454"/>
<dbReference type="InterPro" id="IPR050465">
    <property type="entry name" value="UPF0194_transport"/>
</dbReference>
<evidence type="ECO:0000256" key="2">
    <source>
        <dbReference type="ARBA" id="ARBA00023054"/>
    </source>
</evidence>
<evidence type="ECO:0000256" key="4">
    <source>
        <dbReference type="SAM" id="Phobius"/>
    </source>
</evidence>
<dbReference type="Gene3D" id="2.40.50.100">
    <property type="match status" value="1"/>
</dbReference>
<evidence type="ECO:0000313" key="6">
    <source>
        <dbReference type="EMBL" id="EDY19865.1"/>
    </source>
</evidence>
<dbReference type="RefSeq" id="WP_006979779.1">
    <property type="nucleotide sequence ID" value="NZ_ABVL01000006.1"/>
</dbReference>
<organism evidence="6 7">
    <name type="scientific">Chthoniobacter flavus Ellin428</name>
    <dbReference type="NCBI Taxonomy" id="497964"/>
    <lineage>
        <taxon>Bacteria</taxon>
        <taxon>Pseudomonadati</taxon>
        <taxon>Verrucomicrobiota</taxon>
        <taxon>Spartobacteria</taxon>
        <taxon>Chthoniobacterales</taxon>
        <taxon>Chthoniobacteraceae</taxon>
        <taxon>Chthoniobacter</taxon>
    </lineage>
</organism>
<keyword evidence="2 3" id="KW-0175">Coiled coil</keyword>
<comment type="subcellular location">
    <subcellularLocation>
        <location evidence="1">Cell envelope</location>
    </subcellularLocation>
</comment>
<dbReference type="InterPro" id="IPR058637">
    <property type="entry name" value="YknX-like_C"/>
</dbReference>
<keyword evidence="4" id="KW-1133">Transmembrane helix</keyword>
<dbReference type="EMBL" id="ABVL01000006">
    <property type="protein sequence ID" value="EDY19865.1"/>
    <property type="molecule type" value="Genomic_DNA"/>
</dbReference>